<organism evidence="1 2">
    <name type="scientific">Dendrobium catenatum</name>
    <dbReference type="NCBI Taxonomy" id="906689"/>
    <lineage>
        <taxon>Eukaryota</taxon>
        <taxon>Viridiplantae</taxon>
        <taxon>Streptophyta</taxon>
        <taxon>Embryophyta</taxon>
        <taxon>Tracheophyta</taxon>
        <taxon>Spermatophyta</taxon>
        <taxon>Magnoliopsida</taxon>
        <taxon>Liliopsida</taxon>
        <taxon>Asparagales</taxon>
        <taxon>Orchidaceae</taxon>
        <taxon>Epidendroideae</taxon>
        <taxon>Malaxideae</taxon>
        <taxon>Dendrobiinae</taxon>
        <taxon>Dendrobium</taxon>
    </lineage>
</organism>
<reference evidence="1 2" key="1">
    <citation type="journal article" date="2016" name="Sci. Rep.">
        <title>The Dendrobium catenatum Lindl. genome sequence provides insights into polysaccharide synthase, floral development and adaptive evolution.</title>
        <authorList>
            <person name="Zhang G.Q."/>
            <person name="Xu Q."/>
            <person name="Bian C."/>
            <person name="Tsai W.C."/>
            <person name="Yeh C.M."/>
            <person name="Liu K.W."/>
            <person name="Yoshida K."/>
            <person name="Zhang L.S."/>
            <person name="Chang S.B."/>
            <person name="Chen F."/>
            <person name="Shi Y."/>
            <person name="Su Y.Y."/>
            <person name="Zhang Y.Q."/>
            <person name="Chen L.J."/>
            <person name="Yin Y."/>
            <person name="Lin M."/>
            <person name="Huang H."/>
            <person name="Deng H."/>
            <person name="Wang Z.W."/>
            <person name="Zhu S.L."/>
            <person name="Zhao X."/>
            <person name="Deng C."/>
            <person name="Niu S.C."/>
            <person name="Huang J."/>
            <person name="Wang M."/>
            <person name="Liu G.H."/>
            <person name="Yang H.J."/>
            <person name="Xiao X.J."/>
            <person name="Hsiao Y.Y."/>
            <person name="Wu W.L."/>
            <person name="Chen Y.Y."/>
            <person name="Mitsuda N."/>
            <person name="Ohme-Takagi M."/>
            <person name="Luo Y.B."/>
            <person name="Van de Peer Y."/>
            <person name="Liu Z.J."/>
        </authorList>
    </citation>
    <scope>NUCLEOTIDE SEQUENCE [LARGE SCALE GENOMIC DNA]</scope>
    <source>
        <tissue evidence="1">The whole plant</tissue>
    </source>
</reference>
<sequence length="678" mass="77504">MSFKFEDHTSLILDPGRNIGKCRPDFSLGGEVTPGGCRNFPEDCQNFLDLYEKVGNMTPAKSFMTVKLGEGARVQFPQTVMNTGYAGATIQFETISEVMQFEQFLPENPVSVPTAKGVTKKPTSEAVDEKAPKRYSVFLRLCMTPTTALVFQKKVSDPMLQSFGVNTVSKNIIQDEVPEEYNAEVPNASTKLFKKTRRKKLSPNKETSIDVIKPKEKSCEVYKESPNSSVIHWKRRSQLGEDHELEEDDNYYDNDEEVEEGIGPMDVEVVRMVDHIPDRANQRHTRRSAVLNFTTHRQISPLMIVLYDKPGSIQSVWYDIIDHRTVQYLLIVLYDPRQQMDWDELTRFGTILLMFVLYDTSTLYCTIHLSKADENELKVSDLFTPNSSLTFLLLLTILIMSSSSKRGRLAVGSSSSSSRHSARFLSAKNEEAYHKYKACKITPSKMLNQAALNFEVLNVFASTTFQFLLTLAFSYNSELLLEFLANLTYTIDNTTFHSFVCRQNIKITRADIAHYNGLSTEGPRIHSFLTNDFDWSDVNRYILQNKYQLTYLGEPNNLLIFNTVASFRILFHRGQELEKPIFDEEEGEDASAVAPARSRRHAAPRALAPAYPHDDLIERFDQLQTCLDVNIQEQHQQHETDMQWFGEHFTAIDQRFDTILHNFQPNPPPPPTDQDPSL</sequence>
<dbReference type="Proteomes" id="UP000233837">
    <property type="component" value="Unassembled WGS sequence"/>
</dbReference>
<accession>A0A2I0VPK3</accession>
<dbReference type="EMBL" id="KZ503359">
    <property type="protein sequence ID" value="PKU65330.1"/>
    <property type="molecule type" value="Genomic_DNA"/>
</dbReference>
<evidence type="ECO:0000313" key="2">
    <source>
        <dbReference type="Proteomes" id="UP000233837"/>
    </source>
</evidence>
<dbReference type="AlphaFoldDB" id="A0A2I0VPK3"/>
<protein>
    <submittedName>
        <fullName evidence="1">Uncharacterized protein</fullName>
    </submittedName>
</protein>
<keyword evidence="2" id="KW-1185">Reference proteome</keyword>
<proteinExistence type="predicted"/>
<evidence type="ECO:0000313" key="1">
    <source>
        <dbReference type="EMBL" id="PKU65330.1"/>
    </source>
</evidence>
<gene>
    <name evidence="1" type="ORF">MA16_Dca021807</name>
</gene>
<name>A0A2I0VPK3_9ASPA</name>
<reference evidence="1 2" key="2">
    <citation type="journal article" date="2017" name="Nature">
        <title>The Apostasia genome and the evolution of orchids.</title>
        <authorList>
            <person name="Zhang G.Q."/>
            <person name="Liu K.W."/>
            <person name="Li Z."/>
            <person name="Lohaus R."/>
            <person name="Hsiao Y.Y."/>
            <person name="Niu S.C."/>
            <person name="Wang J.Y."/>
            <person name="Lin Y.C."/>
            <person name="Xu Q."/>
            <person name="Chen L.J."/>
            <person name="Yoshida K."/>
            <person name="Fujiwara S."/>
            <person name="Wang Z.W."/>
            <person name="Zhang Y.Q."/>
            <person name="Mitsuda N."/>
            <person name="Wang M."/>
            <person name="Liu G.H."/>
            <person name="Pecoraro L."/>
            <person name="Huang H.X."/>
            <person name="Xiao X.J."/>
            <person name="Lin M."/>
            <person name="Wu X.Y."/>
            <person name="Wu W.L."/>
            <person name="Chen Y.Y."/>
            <person name="Chang S.B."/>
            <person name="Sakamoto S."/>
            <person name="Ohme-Takagi M."/>
            <person name="Yagi M."/>
            <person name="Zeng S.J."/>
            <person name="Shen C.Y."/>
            <person name="Yeh C.M."/>
            <person name="Luo Y.B."/>
            <person name="Tsai W.C."/>
            <person name="Van de Peer Y."/>
            <person name="Liu Z.J."/>
        </authorList>
    </citation>
    <scope>NUCLEOTIDE SEQUENCE [LARGE SCALE GENOMIC DNA]</scope>
    <source>
        <tissue evidence="1">The whole plant</tissue>
    </source>
</reference>